<feature type="transmembrane region" description="Helical" evidence="1">
    <location>
        <begin position="39"/>
        <end position="58"/>
    </location>
</feature>
<feature type="transmembrane region" description="Helical" evidence="1">
    <location>
        <begin position="6"/>
        <end position="27"/>
    </location>
</feature>
<dbReference type="InterPro" id="IPR021313">
    <property type="entry name" value="DUF2909"/>
</dbReference>
<evidence type="ECO:0008006" key="4">
    <source>
        <dbReference type="Google" id="ProtNLM"/>
    </source>
</evidence>
<keyword evidence="1" id="KW-0472">Membrane</keyword>
<dbReference type="RefSeq" id="WP_091850654.1">
    <property type="nucleotide sequence ID" value="NZ_FOHZ01000007.1"/>
</dbReference>
<keyword evidence="1" id="KW-0812">Transmembrane</keyword>
<evidence type="ECO:0000256" key="1">
    <source>
        <dbReference type="SAM" id="Phobius"/>
    </source>
</evidence>
<evidence type="ECO:0000313" key="2">
    <source>
        <dbReference type="EMBL" id="SET31090.1"/>
    </source>
</evidence>
<evidence type="ECO:0000313" key="3">
    <source>
        <dbReference type="Proteomes" id="UP000198762"/>
    </source>
</evidence>
<dbReference type="STRING" id="430453.SAMN04487962_10732"/>
<sequence length="70" mass="7697">MLLKILIVVLMLAVIVSLFSGLFFLIRDDGGRRRVVNSLAVRVALSVLLLAVILLALWQGGLDLNPTPYH</sequence>
<dbReference type="Proteomes" id="UP000198762">
    <property type="component" value="Unassembled WGS sequence"/>
</dbReference>
<reference evidence="3" key="1">
    <citation type="submission" date="2016-10" db="EMBL/GenBank/DDBJ databases">
        <authorList>
            <person name="Varghese N."/>
            <person name="Submissions S."/>
        </authorList>
    </citation>
    <scope>NUCLEOTIDE SEQUENCE [LARGE SCALE GENOMIC DNA]</scope>
    <source>
        <strain evidence="3">CGMCC 1.6489</strain>
    </source>
</reference>
<protein>
    <recommendedName>
        <fullName evidence="4">DUF2909 domain-containing protein</fullName>
    </recommendedName>
</protein>
<dbReference type="EMBL" id="FOHZ01000007">
    <property type="protein sequence ID" value="SET31090.1"/>
    <property type="molecule type" value="Genomic_DNA"/>
</dbReference>
<dbReference type="AlphaFoldDB" id="A0A1I0DH31"/>
<keyword evidence="3" id="KW-1185">Reference proteome</keyword>
<proteinExistence type="predicted"/>
<dbReference type="Pfam" id="PF11137">
    <property type="entry name" value="DUF2909"/>
    <property type="match status" value="1"/>
</dbReference>
<organism evidence="2 3">
    <name type="scientific">Marinobacter segnicrescens</name>
    <dbReference type="NCBI Taxonomy" id="430453"/>
    <lineage>
        <taxon>Bacteria</taxon>
        <taxon>Pseudomonadati</taxon>
        <taxon>Pseudomonadota</taxon>
        <taxon>Gammaproteobacteria</taxon>
        <taxon>Pseudomonadales</taxon>
        <taxon>Marinobacteraceae</taxon>
        <taxon>Marinobacter</taxon>
    </lineage>
</organism>
<gene>
    <name evidence="2" type="ORF">SAMN04487962_10732</name>
</gene>
<name>A0A1I0DH31_9GAMM</name>
<accession>A0A1I0DH31</accession>
<keyword evidence="1" id="KW-1133">Transmembrane helix</keyword>
<dbReference type="NCBIfam" id="NF033233">
    <property type="entry name" value="twin_helix"/>
    <property type="match status" value="1"/>
</dbReference>